<keyword evidence="3 4" id="KW-0732">Signal</keyword>
<dbReference type="PANTHER" id="PTHR30061:SF50">
    <property type="entry name" value="MALTOSE_MALTODEXTRIN-BINDING PERIPLASMIC PROTEIN"/>
    <property type="match status" value="1"/>
</dbReference>
<dbReference type="PANTHER" id="PTHR30061">
    <property type="entry name" value="MALTOSE-BINDING PERIPLASMIC PROTEIN"/>
    <property type="match status" value="1"/>
</dbReference>
<name>A0ABU3GMQ4_9MICO</name>
<feature type="chain" id="PRO_5046825585" evidence="4">
    <location>
        <begin position="23"/>
        <end position="422"/>
    </location>
</feature>
<evidence type="ECO:0000256" key="2">
    <source>
        <dbReference type="ARBA" id="ARBA00022448"/>
    </source>
</evidence>
<organism evidence="5 6">
    <name type="scientific">Microbacterium aquilitoris</name>
    <dbReference type="NCBI Taxonomy" id="3067307"/>
    <lineage>
        <taxon>Bacteria</taxon>
        <taxon>Bacillati</taxon>
        <taxon>Actinomycetota</taxon>
        <taxon>Actinomycetes</taxon>
        <taxon>Micrococcales</taxon>
        <taxon>Microbacteriaceae</taxon>
        <taxon>Microbacterium</taxon>
    </lineage>
</organism>
<reference evidence="5 6" key="1">
    <citation type="submission" date="2023-08" db="EMBL/GenBank/DDBJ databases">
        <title>Microbacterium aquilitoris sp. nov. and Microbacterium gwkjibeachense sp. nov., isolated from beach.</title>
        <authorList>
            <person name="Lee S.D."/>
            <person name="Yang H."/>
            <person name="Kim I."/>
        </authorList>
    </citation>
    <scope>NUCLEOTIDE SEQUENCE [LARGE SCALE GENOMIC DNA]</scope>
    <source>
        <strain evidence="5 6">KSW-18</strain>
    </source>
</reference>
<feature type="signal peptide" evidence="4">
    <location>
        <begin position="1"/>
        <end position="22"/>
    </location>
</feature>
<dbReference type="SUPFAM" id="SSF53850">
    <property type="entry name" value="Periplasmic binding protein-like II"/>
    <property type="match status" value="1"/>
</dbReference>
<dbReference type="Pfam" id="PF13416">
    <property type="entry name" value="SBP_bac_8"/>
    <property type="match status" value="1"/>
</dbReference>
<sequence length="422" mass="43415">MRHSRRLMALGGVGLAATLALAGCGGSGFDDGPAASGGANGTDGGGLTSSDDALTIMIGSSGDAETAAVKEAVAAWSKDSGVDAEVIAATDLTQQLSQGFAGGNPPDLFYLATELLAGYADNGSVIAYGDQLENKGDFYPSLVQNFTYDDKFFCAPKDFSTLQLIINKNLWDKAGLTEADIPTDWDSLAAAAKKLTSGNTTGLVFSGEYQRVGAFMAEAGGRLVSEDGTTAVADSQENADALAYVKEHLADGTFAYAADVGAGWGGEALGKQLGAMTIEGNWITGALGDYPDVDPLVVELPAGPAGKGTLQFTNCWGMAADSPNQEAALSLVEYLTTAEQQLAFSKAFGPMPSVQSAAEQWTTDNPDLEAFLSGADYAQGVPTNDGVSDVFTDFNAQLATLKDGDPATILKSVQSNLEAIVG</sequence>
<protein>
    <submittedName>
        <fullName evidence="5">Extracellular solute-binding protein</fullName>
    </submittedName>
</protein>
<evidence type="ECO:0000313" key="6">
    <source>
        <dbReference type="Proteomes" id="UP001262835"/>
    </source>
</evidence>
<evidence type="ECO:0000313" key="5">
    <source>
        <dbReference type="EMBL" id="MDT3330839.1"/>
    </source>
</evidence>
<proteinExistence type="inferred from homology"/>
<keyword evidence="2" id="KW-0813">Transport</keyword>
<evidence type="ECO:0000256" key="3">
    <source>
        <dbReference type="ARBA" id="ARBA00022729"/>
    </source>
</evidence>
<accession>A0ABU3GMQ4</accession>
<dbReference type="Proteomes" id="UP001262835">
    <property type="component" value="Unassembled WGS sequence"/>
</dbReference>
<evidence type="ECO:0000256" key="1">
    <source>
        <dbReference type="ARBA" id="ARBA00008520"/>
    </source>
</evidence>
<keyword evidence="6" id="KW-1185">Reference proteome</keyword>
<dbReference type="Gene3D" id="3.40.190.10">
    <property type="entry name" value="Periplasmic binding protein-like II"/>
    <property type="match status" value="1"/>
</dbReference>
<comment type="caution">
    <text evidence="5">The sequence shown here is derived from an EMBL/GenBank/DDBJ whole genome shotgun (WGS) entry which is preliminary data.</text>
</comment>
<dbReference type="InterPro" id="IPR006059">
    <property type="entry name" value="SBP"/>
</dbReference>
<gene>
    <name evidence="5" type="ORF">Q9S78_09155</name>
</gene>
<dbReference type="PROSITE" id="PS51257">
    <property type="entry name" value="PROKAR_LIPOPROTEIN"/>
    <property type="match status" value="1"/>
</dbReference>
<dbReference type="RefSeq" id="WP_311870050.1">
    <property type="nucleotide sequence ID" value="NZ_JAUZVT010000002.1"/>
</dbReference>
<comment type="similarity">
    <text evidence="1">Belongs to the bacterial solute-binding protein 1 family.</text>
</comment>
<dbReference type="EMBL" id="JAUZVT010000002">
    <property type="protein sequence ID" value="MDT3330839.1"/>
    <property type="molecule type" value="Genomic_DNA"/>
</dbReference>
<evidence type="ECO:0000256" key="4">
    <source>
        <dbReference type="SAM" id="SignalP"/>
    </source>
</evidence>